<dbReference type="PROSITE" id="PS51318">
    <property type="entry name" value="TAT"/>
    <property type="match status" value="1"/>
</dbReference>
<evidence type="ECO:0000259" key="4">
    <source>
        <dbReference type="Pfam" id="PF07732"/>
    </source>
</evidence>
<name>A0A9W6R5N7_9PSEU</name>
<proteinExistence type="inferred from homology"/>
<organism evidence="5 6">
    <name type="scientific">Amycolatopsis taiwanensis</name>
    <dbReference type="NCBI Taxonomy" id="342230"/>
    <lineage>
        <taxon>Bacteria</taxon>
        <taxon>Bacillati</taxon>
        <taxon>Actinomycetota</taxon>
        <taxon>Actinomycetes</taxon>
        <taxon>Pseudonocardiales</taxon>
        <taxon>Pseudonocardiaceae</taxon>
        <taxon>Amycolatopsis</taxon>
    </lineage>
</organism>
<dbReference type="PANTHER" id="PTHR48267">
    <property type="entry name" value="CUPREDOXIN SUPERFAMILY PROTEIN"/>
    <property type="match status" value="1"/>
</dbReference>
<comment type="similarity">
    <text evidence="1">Belongs to the multicopper oxidase family.</text>
</comment>
<feature type="domain" description="Plastocyanin-like" evidence="4">
    <location>
        <begin position="88"/>
        <end position="194"/>
    </location>
</feature>
<protein>
    <submittedName>
        <fullName evidence="5">Multicopper oxidase</fullName>
    </submittedName>
</protein>
<dbReference type="Pfam" id="PF07731">
    <property type="entry name" value="Cu-oxidase_2"/>
    <property type="match status" value="1"/>
</dbReference>
<evidence type="ECO:0000313" key="5">
    <source>
        <dbReference type="EMBL" id="GLY68805.1"/>
    </source>
</evidence>
<feature type="domain" description="Plastocyanin-like" evidence="3">
    <location>
        <begin position="355"/>
        <end position="480"/>
    </location>
</feature>
<dbReference type="InterPro" id="IPR008972">
    <property type="entry name" value="Cupredoxin"/>
</dbReference>
<sequence>MLNRRRALTLGGVAVGSALMSAYSGISGTSEASAMAGMDSPPPTAGPEPKITPFAVRMPVPPTQRPVAVGDGMDVYHQTIRVVDEEMLPGLRTSVYTYGSGFVGPTIRARSGRPVIVRRTNRLPVRTNTHLHGGHVPADSDGHPMALMEPGESRTYCYPNEQPGATLWYHDHAHVLEAEGVYRGLHGFYLLESEDERYLGLPSGCYDIPIMLTDAHFDANGKMIFITDDGGGRKTLLANGRPQPYFPVAARRYRFRLLNGSNMRIFRLNLGGQVMTQIGSDGGLLPEPVEQTEFVLAPAERIEIVIDFARYRRGTKLVLADGDRPVLRFDVQWEEEDYSRVPDTLRPLPRLSDGPTDRQITFTSNLKEHKFFIDGKTYDANRIDAWVERNSTEIWRITNADAAGFQHSMHLHLVQFRVLDRDGAPPWPGESGLKDTVLVPPNTSVRIKIPFDGYRGVYVYHCHMLDHSAFGGMMAQFQVTDYLNESNER</sequence>
<dbReference type="RefSeq" id="WP_285488617.1">
    <property type="nucleotide sequence ID" value="NZ_BSTI01000013.1"/>
</dbReference>
<dbReference type="CDD" id="cd13890">
    <property type="entry name" value="CuRO_3_CueO_FtsP"/>
    <property type="match status" value="1"/>
</dbReference>
<dbReference type="Gene3D" id="2.60.40.420">
    <property type="entry name" value="Cupredoxins - blue copper proteins"/>
    <property type="match status" value="3"/>
</dbReference>
<dbReference type="InterPro" id="IPR011706">
    <property type="entry name" value="Cu-oxidase_C"/>
</dbReference>
<evidence type="ECO:0000256" key="1">
    <source>
        <dbReference type="ARBA" id="ARBA00010609"/>
    </source>
</evidence>
<dbReference type="InterPro" id="IPR011707">
    <property type="entry name" value="Cu-oxidase-like_N"/>
</dbReference>
<gene>
    <name evidence="5" type="ORF">Atai01_54240</name>
</gene>
<keyword evidence="6" id="KW-1185">Reference proteome</keyword>
<dbReference type="AlphaFoldDB" id="A0A9W6R5N7"/>
<evidence type="ECO:0000259" key="2">
    <source>
        <dbReference type="Pfam" id="PF00394"/>
    </source>
</evidence>
<accession>A0A9W6R5N7</accession>
<dbReference type="GO" id="GO:0016491">
    <property type="term" value="F:oxidoreductase activity"/>
    <property type="evidence" value="ECO:0007669"/>
    <property type="project" value="InterPro"/>
</dbReference>
<dbReference type="SUPFAM" id="SSF49503">
    <property type="entry name" value="Cupredoxins"/>
    <property type="match status" value="3"/>
</dbReference>
<evidence type="ECO:0000313" key="6">
    <source>
        <dbReference type="Proteomes" id="UP001165136"/>
    </source>
</evidence>
<dbReference type="InterPro" id="IPR006311">
    <property type="entry name" value="TAT_signal"/>
</dbReference>
<dbReference type="InterPro" id="IPR001117">
    <property type="entry name" value="Cu-oxidase_2nd"/>
</dbReference>
<comment type="caution">
    <text evidence="5">The sequence shown here is derived from an EMBL/GenBank/DDBJ whole genome shotgun (WGS) entry which is preliminary data.</text>
</comment>
<dbReference type="Proteomes" id="UP001165136">
    <property type="component" value="Unassembled WGS sequence"/>
</dbReference>
<dbReference type="GO" id="GO:0005507">
    <property type="term" value="F:copper ion binding"/>
    <property type="evidence" value="ECO:0007669"/>
    <property type="project" value="InterPro"/>
</dbReference>
<dbReference type="PANTHER" id="PTHR48267:SF1">
    <property type="entry name" value="BILIRUBIN OXIDASE"/>
    <property type="match status" value="1"/>
</dbReference>
<evidence type="ECO:0000259" key="3">
    <source>
        <dbReference type="Pfam" id="PF07731"/>
    </source>
</evidence>
<dbReference type="EMBL" id="BSTI01000013">
    <property type="protein sequence ID" value="GLY68805.1"/>
    <property type="molecule type" value="Genomic_DNA"/>
</dbReference>
<reference evidence="5" key="1">
    <citation type="submission" date="2023-03" db="EMBL/GenBank/DDBJ databases">
        <title>Amycolatopsis taiwanensis NBRC 103393.</title>
        <authorList>
            <person name="Ichikawa N."/>
            <person name="Sato H."/>
            <person name="Tonouchi N."/>
        </authorList>
    </citation>
    <scope>NUCLEOTIDE SEQUENCE</scope>
    <source>
        <strain evidence="5">NBRC 103393</strain>
    </source>
</reference>
<dbReference type="Pfam" id="PF00394">
    <property type="entry name" value="Cu-oxidase"/>
    <property type="match status" value="1"/>
</dbReference>
<dbReference type="InterPro" id="IPR045087">
    <property type="entry name" value="Cu-oxidase_fam"/>
</dbReference>
<feature type="domain" description="Plastocyanin-like" evidence="2">
    <location>
        <begin position="249"/>
        <end position="309"/>
    </location>
</feature>
<dbReference type="Pfam" id="PF07732">
    <property type="entry name" value="Cu-oxidase_3"/>
    <property type="match status" value="1"/>
</dbReference>